<dbReference type="EMBL" id="JACHJQ010000007">
    <property type="protein sequence ID" value="MBB4910367.1"/>
    <property type="molecule type" value="Genomic_DNA"/>
</dbReference>
<accession>A0A7W7QB33</accession>
<dbReference type="AlphaFoldDB" id="A0A7W7QB33"/>
<evidence type="ECO:0000313" key="2">
    <source>
        <dbReference type="Proteomes" id="UP000520767"/>
    </source>
</evidence>
<protein>
    <submittedName>
        <fullName evidence="1">DNA topoisomerase IB</fullName>
    </submittedName>
</protein>
<reference evidence="1 2" key="1">
    <citation type="submission" date="2020-08" db="EMBL/GenBank/DDBJ databases">
        <title>Genomic Encyclopedia of Type Strains, Phase III (KMG-III): the genomes of soil and plant-associated and newly described type strains.</title>
        <authorList>
            <person name="Whitman W."/>
        </authorList>
    </citation>
    <scope>NUCLEOTIDE SEQUENCE [LARGE SCALE GENOMIC DNA]</scope>
    <source>
        <strain evidence="1 2">CECT 8960</strain>
    </source>
</reference>
<dbReference type="GO" id="GO:0016853">
    <property type="term" value="F:isomerase activity"/>
    <property type="evidence" value="ECO:0007669"/>
    <property type="project" value="UniProtKB-KW"/>
</dbReference>
<organism evidence="1 2">
    <name type="scientific">Actinophytocola algeriensis</name>
    <dbReference type="NCBI Taxonomy" id="1768010"/>
    <lineage>
        <taxon>Bacteria</taxon>
        <taxon>Bacillati</taxon>
        <taxon>Actinomycetota</taxon>
        <taxon>Actinomycetes</taxon>
        <taxon>Pseudonocardiales</taxon>
        <taxon>Pseudonocardiaceae</taxon>
    </lineage>
</organism>
<comment type="caution">
    <text evidence="1">The sequence shown here is derived from an EMBL/GenBank/DDBJ whole genome shotgun (WGS) entry which is preliminary data.</text>
</comment>
<dbReference type="Proteomes" id="UP000520767">
    <property type="component" value="Unassembled WGS sequence"/>
</dbReference>
<proteinExistence type="predicted"/>
<keyword evidence="2" id="KW-1185">Reference proteome</keyword>
<keyword evidence="1" id="KW-0413">Isomerase</keyword>
<name>A0A7W7QB33_9PSEU</name>
<evidence type="ECO:0000313" key="1">
    <source>
        <dbReference type="EMBL" id="MBB4910367.1"/>
    </source>
</evidence>
<dbReference type="RefSeq" id="WP_184814423.1">
    <property type="nucleotide sequence ID" value="NZ_JACHJQ010000007.1"/>
</dbReference>
<sequence>MTDPHVVKIDADMLGTHQKHLAALVDRVTTARDAAGTTLSSDAFGVFGGGLAAECIQSQREGADTLQVTLDASIVHHDNVGAWLRDLTTNELDLVAMFRVIGEGDV</sequence>
<gene>
    <name evidence="1" type="ORF">FHR82_006625</name>
</gene>